<accession>A0ABQ9IPE6</accession>
<dbReference type="Proteomes" id="UP001159363">
    <property type="component" value="Chromosome 1"/>
</dbReference>
<proteinExistence type="predicted"/>
<evidence type="ECO:0000313" key="2">
    <source>
        <dbReference type="Proteomes" id="UP001159363"/>
    </source>
</evidence>
<dbReference type="EMBL" id="JARBHB010000001">
    <property type="protein sequence ID" value="KAJ8898357.1"/>
    <property type="molecule type" value="Genomic_DNA"/>
</dbReference>
<sequence length="169" mass="19830">MLVVLYSEIQIFSTLTHKFMVPGHTHYKCDYDHSAIERQKKKTPVEIAHPRDWYQLVRSTSHTNKFDVYEIKSGDFYDFGLILKQHCKFGGIQYKTLNEAEPFHILNLKRSGHPKPAVTFDKLYNGPCKITKERKKDLIDLLPLIDPMFHSFHEGLLTDEKLRNIDPDK</sequence>
<keyword evidence="2" id="KW-1185">Reference proteome</keyword>
<evidence type="ECO:0000313" key="1">
    <source>
        <dbReference type="EMBL" id="KAJ8898357.1"/>
    </source>
</evidence>
<gene>
    <name evidence="1" type="ORF">PR048_003717</name>
</gene>
<name>A0ABQ9IPE6_9NEOP</name>
<protein>
    <submittedName>
        <fullName evidence="1">Uncharacterized protein</fullName>
    </submittedName>
</protein>
<organism evidence="1 2">
    <name type="scientific">Dryococelus australis</name>
    <dbReference type="NCBI Taxonomy" id="614101"/>
    <lineage>
        <taxon>Eukaryota</taxon>
        <taxon>Metazoa</taxon>
        <taxon>Ecdysozoa</taxon>
        <taxon>Arthropoda</taxon>
        <taxon>Hexapoda</taxon>
        <taxon>Insecta</taxon>
        <taxon>Pterygota</taxon>
        <taxon>Neoptera</taxon>
        <taxon>Polyneoptera</taxon>
        <taxon>Phasmatodea</taxon>
        <taxon>Verophasmatodea</taxon>
        <taxon>Anareolatae</taxon>
        <taxon>Phasmatidae</taxon>
        <taxon>Eurycanthinae</taxon>
        <taxon>Dryococelus</taxon>
    </lineage>
</organism>
<comment type="caution">
    <text evidence="1">The sequence shown here is derived from an EMBL/GenBank/DDBJ whole genome shotgun (WGS) entry which is preliminary data.</text>
</comment>
<reference evidence="1 2" key="1">
    <citation type="submission" date="2023-02" db="EMBL/GenBank/DDBJ databases">
        <title>LHISI_Scaffold_Assembly.</title>
        <authorList>
            <person name="Stuart O.P."/>
            <person name="Cleave R."/>
            <person name="Magrath M.J.L."/>
            <person name="Mikheyev A.S."/>
        </authorList>
    </citation>
    <scope>NUCLEOTIDE SEQUENCE [LARGE SCALE GENOMIC DNA]</scope>
    <source>
        <strain evidence="1">Daus_M_001</strain>
        <tissue evidence="1">Leg muscle</tissue>
    </source>
</reference>